<dbReference type="RefSeq" id="WP_091368001.1">
    <property type="nucleotide sequence ID" value="NZ_LT629740.1"/>
</dbReference>
<evidence type="ECO:0000313" key="3">
    <source>
        <dbReference type="Proteomes" id="UP000199679"/>
    </source>
</evidence>
<gene>
    <name evidence="2" type="ORF">SAMN05216490_0268</name>
</gene>
<protein>
    <submittedName>
        <fullName evidence="2">Uncharacterized protein</fullName>
    </submittedName>
</protein>
<organism evidence="2 3">
    <name type="scientific">Mucilaginibacter mallensis</name>
    <dbReference type="NCBI Taxonomy" id="652787"/>
    <lineage>
        <taxon>Bacteria</taxon>
        <taxon>Pseudomonadati</taxon>
        <taxon>Bacteroidota</taxon>
        <taxon>Sphingobacteriia</taxon>
        <taxon>Sphingobacteriales</taxon>
        <taxon>Sphingobacteriaceae</taxon>
        <taxon>Mucilaginibacter</taxon>
    </lineage>
</organism>
<feature type="transmembrane region" description="Helical" evidence="1">
    <location>
        <begin position="61"/>
        <end position="79"/>
    </location>
</feature>
<feature type="transmembrane region" description="Helical" evidence="1">
    <location>
        <begin position="28"/>
        <end position="55"/>
    </location>
</feature>
<proteinExistence type="predicted"/>
<keyword evidence="3" id="KW-1185">Reference proteome</keyword>
<evidence type="ECO:0000313" key="2">
    <source>
        <dbReference type="EMBL" id="SDR95504.1"/>
    </source>
</evidence>
<sequence length="184" mass="21086">MEIPYTGRATIDEDFGGIEITIPTKKNWFIILFLSFWLCGWLAGEIFVSATAFGFWGRGPAPFLIIWLCGWTVGGFFALRTFWWMLMGKEVISAGQGALTIDKKGVFLYRLKTYDLRETKDFRAREDYFATGPFGFGRSNIFNLDKKGTIKFDYGMQTIMFGEALDEAEANFILQKLRDKKLIS</sequence>
<dbReference type="OrthoDB" id="8082231at2"/>
<evidence type="ECO:0000256" key="1">
    <source>
        <dbReference type="SAM" id="Phobius"/>
    </source>
</evidence>
<dbReference type="STRING" id="652787.SAMN05216490_0268"/>
<accession>A0A1H1N966</accession>
<dbReference type="AlphaFoldDB" id="A0A1H1N966"/>
<name>A0A1H1N966_MUCMA</name>
<keyword evidence="1" id="KW-1133">Transmembrane helix</keyword>
<dbReference type="Proteomes" id="UP000199679">
    <property type="component" value="Chromosome I"/>
</dbReference>
<keyword evidence="1" id="KW-0812">Transmembrane</keyword>
<reference evidence="2 3" key="1">
    <citation type="submission" date="2016-10" db="EMBL/GenBank/DDBJ databases">
        <authorList>
            <person name="de Groot N.N."/>
        </authorList>
    </citation>
    <scope>NUCLEOTIDE SEQUENCE [LARGE SCALE GENOMIC DNA]</scope>
    <source>
        <strain evidence="2 3">MP1X4</strain>
    </source>
</reference>
<dbReference type="EMBL" id="LT629740">
    <property type="protein sequence ID" value="SDR95504.1"/>
    <property type="molecule type" value="Genomic_DNA"/>
</dbReference>
<keyword evidence="1" id="KW-0472">Membrane</keyword>